<keyword evidence="3" id="KW-1185">Reference proteome</keyword>
<organism evidence="2 3">
    <name type="scientific">Dinothrombium tinctorium</name>
    <dbReference type="NCBI Taxonomy" id="1965070"/>
    <lineage>
        <taxon>Eukaryota</taxon>
        <taxon>Metazoa</taxon>
        <taxon>Ecdysozoa</taxon>
        <taxon>Arthropoda</taxon>
        <taxon>Chelicerata</taxon>
        <taxon>Arachnida</taxon>
        <taxon>Acari</taxon>
        <taxon>Acariformes</taxon>
        <taxon>Trombidiformes</taxon>
        <taxon>Prostigmata</taxon>
        <taxon>Anystina</taxon>
        <taxon>Parasitengona</taxon>
        <taxon>Trombidioidea</taxon>
        <taxon>Trombidiidae</taxon>
        <taxon>Dinothrombium</taxon>
    </lineage>
</organism>
<dbReference type="STRING" id="1965070.A0A443RKE5"/>
<name>A0A443RKE5_9ACAR</name>
<evidence type="ECO:0000259" key="1">
    <source>
        <dbReference type="Pfam" id="PF17787"/>
    </source>
</evidence>
<proteinExistence type="predicted"/>
<comment type="caution">
    <text evidence="2">The sequence shown here is derived from an EMBL/GenBank/DDBJ whole genome shotgun (WGS) entry which is preliminary data.</text>
</comment>
<gene>
    <name evidence="2" type="ORF">B4U79_04632</name>
</gene>
<dbReference type="AlphaFoldDB" id="A0A443RKE5"/>
<protein>
    <submittedName>
        <fullName evidence="2">1-phosphatidylinositol 4:5-bisphosphate phosphodiesterase classes I and II-like protein</fullName>
    </submittedName>
</protein>
<reference evidence="2 3" key="1">
    <citation type="journal article" date="2018" name="Gigascience">
        <title>Genomes of trombidid mites reveal novel predicted allergens and laterally-transferred genes associated with secondary metabolism.</title>
        <authorList>
            <person name="Dong X."/>
            <person name="Chaisiri K."/>
            <person name="Xia D."/>
            <person name="Armstrong S.D."/>
            <person name="Fang Y."/>
            <person name="Donnelly M.J."/>
            <person name="Kadowaki T."/>
            <person name="McGarry J.W."/>
            <person name="Darby A.C."/>
            <person name="Makepeace B.L."/>
        </authorList>
    </citation>
    <scope>NUCLEOTIDE SEQUENCE [LARGE SCALE GENOMIC DNA]</scope>
    <source>
        <strain evidence="2">UoL-WK</strain>
    </source>
</reference>
<dbReference type="Pfam" id="PF17787">
    <property type="entry name" value="PH_14"/>
    <property type="match status" value="1"/>
</dbReference>
<evidence type="ECO:0000313" key="3">
    <source>
        <dbReference type="Proteomes" id="UP000285301"/>
    </source>
</evidence>
<accession>A0A443RKE5</accession>
<dbReference type="EMBL" id="NCKU01000376">
    <property type="protein sequence ID" value="RWS15732.1"/>
    <property type="molecule type" value="Genomic_DNA"/>
</dbReference>
<dbReference type="OrthoDB" id="269822at2759"/>
<dbReference type="InterPro" id="IPR037862">
    <property type="entry name" value="PLC-beta_PH"/>
</dbReference>
<evidence type="ECO:0000313" key="2">
    <source>
        <dbReference type="EMBL" id="RWS15732.1"/>
    </source>
</evidence>
<feature type="domain" description="PLC-beta PH" evidence="1">
    <location>
        <begin position="3"/>
        <end position="85"/>
    </location>
</feature>
<dbReference type="SUPFAM" id="SSF50729">
    <property type="entry name" value="PH domain-like"/>
    <property type="match status" value="1"/>
</dbReference>
<sequence length="128" mass="14416">MKDSTVGTPVTLRVDPNGFFIYWTDQNKETEHLEISSIRDVRTGKNAKTPKEGKLRDSVNCGPSDIALEDKTLTIVHGSDFTNEWLDSLMKMAYNLLALNSSANTFLQKAYTKILLLADREGKIPVRR</sequence>
<dbReference type="Gene3D" id="2.30.29.240">
    <property type="match status" value="2"/>
</dbReference>
<dbReference type="CDD" id="cd13361">
    <property type="entry name" value="PH_PLC_beta"/>
    <property type="match status" value="1"/>
</dbReference>
<dbReference type="Proteomes" id="UP000285301">
    <property type="component" value="Unassembled WGS sequence"/>
</dbReference>